<dbReference type="Pfam" id="PF00561">
    <property type="entry name" value="Abhydrolase_1"/>
    <property type="match status" value="1"/>
</dbReference>
<feature type="active site" description="Proton donor" evidence="12">
    <location>
        <position position="299"/>
    </location>
</feature>
<dbReference type="SUPFAM" id="SSF53474">
    <property type="entry name" value="alpha/beta-Hydrolases"/>
    <property type="match status" value="1"/>
</dbReference>
<dbReference type="NCBIfam" id="TIGR01249">
    <property type="entry name" value="pro_imino_pep_1"/>
    <property type="match status" value="1"/>
</dbReference>
<dbReference type="PIRSF" id="PIRSF006431">
    <property type="entry name" value="Pept_S33"/>
    <property type="match status" value="1"/>
</dbReference>
<proteinExistence type="inferred from homology"/>
<evidence type="ECO:0000256" key="3">
    <source>
        <dbReference type="ARBA" id="ARBA00010088"/>
    </source>
</evidence>
<accession>A0A1L9BB16</accession>
<dbReference type="Gene3D" id="3.40.50.1820">
    <property type="entry name" value="alpha/beta hydrolase"/>
    <property type="match status" value="1"/>
</dbReference>
<dbReference type="AlphaFoldDB" id="A0A1L9BB16"/>
<dbReference type="EC" id="3.4.11.5" evidence="4 11"/>
<dbReference type="GO" id="GO:0005737">
    <property type="term" value="C:cytoplasm"/>
    <property type="evidence" value="ECO:0007669"/>
    <property type="project" value="UniProtKB-SubCell"/>
</dbReference>
<dbReference type="InterPro" id="IPR029058">
    <property type="entry name" value="AB_hydrolase_fold"/>
</dbReference>
<dbReference type="PRINTS" id="PR00111">
    <property type="entry name" value="ABHYDROLASE"/>
</dbReference>
<evidence type="ECO:0000259" key="14">
    <source>
        <dbReference type="Pfam" id="PF00561"/>
    </source>
</evidence>
<protein>
    <recommendedName>
        <fullName evidence="5 11">Proline iminopeptidase</fullName>
        <shortName evidence="11">PIP</shortName>
        <ecNumber evidence="4 11">3.4.11.5</ecNumber>
    </recommendedName>
    <alternativeName>
        <fullName evidence="10 11">Prolyl aminopeptidase</fullName>
    </alternativeName>
</protein>
<comment type="caution">
    <text evidence="15">The sequence shown here is derived from an EMBL/GenBank/DDBJ whole genome shotgun (WGS) entry which is preliminary data.</text>
</comment>
<evidence type="ECO:0000256" key="8">
    <source>
        <dbReference type="ARBA" id="ARBA00022670"/>
    </source>
</evidence>
<sequence length="319" mass="36512">MAPPALRSLYPPIEPYNTGRLRVSDLHEIYFEESGNPKGKPVIFVHGGPGGGSDPKQRRFFDPSAYRIVLFDQRGCGKSTPHACVEENTTWHLVEDMEALRRHLGIERWLVFGGSWGSTLALAYSQKYPERVTELVLRGIFLLREQEIRWFYQHGAHTFFPDAWEDFLAPIPPEERGDLVQAYHRRLMGEDAQVRQEAARAWSVWEARTSNLVPNPDLIALFGQDAYSLAFARIECHYFVHRAFLRHDTQLLDDVPRIRHIPAVIVQGRYDIPCPIESAWALHKAWPEAELKIIPDAGHSAYEPGITHALVEATDRFRA</sequence>
<keyword evidence="8 11" id="KW-0645">Protease</keyword>
<name>A0A1L9BB16_9BACT</name>
<dbReference type="InterPro" id="IPR000073">
    <property type="entry name" value="AB_hydrolase_1"/>
</dbReference>
<dbReference type="GO" id="GO:0004177">
    <property type="term" value="F:aminopeptidase activity"/>
    <property type="evidence" value="ECO:0007669"/>
    <property type="project" value="UniProtKB-UniRule"/>
</dbReference>
<evidence type="ECO:0000256" key="1">
    <source>
        <dbReference type="ARBA" id="ARBA00001585"/>
    </source>
</evidence>
<reference evidence="15 16" key="2">
    <citation type="submission" date="2016-12" db="EMBL/GenBank/DDBJ databases">
        <title>Draft Genome Sequence of Cystobacter ferrugineus Strain Cbfe23.</title>
        <authorList>
            <person name="Akbar S."/>
            <person name="Dowd S.E."/>
            <person name="Stevens D.C."/>
        </authorList>
    </citation>
    <scope>NUCLEOTIDE SEQUENCE [LARGE SCALE GENOMIC DNA]</scope>
    <source>
        <strain evidence="15 16">Cbfe23</strain>
    </source>
</reference>
<dbReference type="RefSeq" id="WP_071899629.1">
    <property type="nucleotide sequence ID" value="NZ_MPIN01000004.1"/>
</dbReference>
<comment type="subcellular location">
    <subcellularLocation>
        <location evidence="2 11">Cytoplasm</location>
    </subcellularLocation>
</comment>
<organism evidence="15 16">
    <name type="scientific">Cystobacter ferrugineus</name>
    <dbReference type="NCBI Taxonomy" id="83449"/>
    <lineage>
        <taxon>Bacteria</taxon>
        <taxon>Pseudomonadati</taxon>
        <taxon>Myxococcota</taxon>
        <taxon>Myxococcia</taxon>
        <taxon>Myxococcales</taxon>
        <taxon>Cystobacterineae</taxon>
        <taxon>Archangiaceae</taxon>
        <taxon>Cystobacter</taxon>
    </lineage>
</organism>
<evidence type="ECO:0000313" key="16">
    <source>
        <dbReference type="Proteomes" id="UP000182229"/>
    </source>
</evidence>
<evidence type="ECO:0000256" key="2">
    <source>
        <dbReference type="ARBA" id="ARBA00004496"/>
    </source>
</evidence>
<keyword evidence="7 11" id="KW-0963">Cytoplasm</keyword>
<evidence type="ECO:0000313" key="15">
    <source>
        <dbReference type="EMBL" id="OJH39456.1"/>
    </source>
</evidence>
<evidence type="ECO:0000256" key="6">
    <source>
        <dbReference type="ARBA" id="ARBA00022438"/>
    </source>
</evidence>
<gene>
    <name evidence="15" type="ORF">BON30_18315</name>
</gene>
<dbReference type="PANTHER" id="PTHR43722">
    <property type="entry name" value="PROLINE IMINOPEPTIDASE"/>
    <property type="match status" value="1"/>
</dbReference>
<evidence type="ECO:0000256" key="12">
    <source>
        <dbReference type="PIRSR" id="PIRSR006431-1"/>
    </source>
</evidence>
<evidence type="ECO:0000256" key="7">
    <source>
        <dbReference type="ARBA" id="ARBA00022490"/>
    </source>
</evidence>
<feature type="active site" description="Nucleophile" evidence="12">
    <location>
        <position position="115"/>
    </location>
</feature>
<evidence type="ECO:0000256" key="13">
    <source>
        <dbReference type="RuleBase" id="RU003421"/>
    </source>
</evidence>
<reference evidence="16" key="1">
    <citation type="submission" date="2016-11" db="EMBL/GenBank/DDBJ databases">
        <authorList>
            <person name="Shukria A."/>
            <person name="Stevens D.C."/>
        </authorList>
    </citation>
    <scope>NUCLEOTIDE SEQUENCE [LARGE SCALE GENOMIC DNA]</scope>
    <source>
        <strain evidence="16">Cbfe23</strain>
    </source>
</reference>
<evidence type="ECO:0000256" key="9">
    <source>
        <dbReference type="ARBA" id="ARBA00022801"/>
    </source>
</evidence>
<feature type="domain" description="AB hydrolase-1" evidence="14">
    <location>
        <begin position="40"/>
        <end position="303"/>
    </location>
</feature>
<dbReference type="OrthoDB" id="9796770at2"/>
<keyword evidence="16" id="KW-1185">Reference proteome</keyword>
<evidence type="ECO:0000256" key="5">
    <source>
        <dbReference type="ARBA" id="ARBA00021843"/>
    </source>
</evidence>
<dbReference type="STRING" id="83449.BON30_18315"/>
<dbReference type="PANTHER" id="PTHR43722:SF1">
    <property type="entry name" value="PROLINE IMINOPEPTIDASE"/>
    <property type="match status" value="1"/>
</dbReference>
<dbReference type="PRINTS" id="PR00793">
    <property type="entry name" value="PROAMNOPTASE"/>
</dbReference>
<evidence type="ECO:0000256" key="10">
    <source>
        <dbReference type="ARBA" id="ARBA00029605"/>
    </source>
</evidence>
<dbReference type="GO" id="GO:0006508">
    <property type="term" value="P:proteolysis"/>
    <property type="evidence" value="ECO:0007669"/>
    <property type="project" value="UniProtKB-KW"/>
</dbReference>
<dbReference type="Proteomes" id="UP000182229">
    <property type="component" value="Unassembled WGS sequence"/>
</dbReference>
<comment type="similarity">
    <text evidence="3 11 13">Belongs to the peptidase S33 family.</text>
</comment>
<keyword evidence="6 11" id="KW-0031">Aminopeptidase</keyword>
<comment type="catalytic activity">
    <reaction evidence="1 11 13">
        <text>Release of N-terminal proline from a peptide.</text>
        <dbReference type="EC" id="3.4.11.5"/>
    </reaction>
</comment>
<dbReference type="EMBL" id="MPIN01000004">
    <property type="protein sequence ID" value="OJH39456.1"/>
    <property type="molecule type" value="Genomic_DNA"/>
</dbReference>
<dbReference type="InterPro" id="IPR005944">
    <property type="entry name" value="Pro_iminopeptidase"/>
</dbReference>
<dbReference type="InterPro" id="IPR002410">
    <property type="entry name" value="Peptidase_S33"/>
</dbReference>
<evidence type="ECO:0000256" key="11">
    <source>
        <dbReference type="PIRNR" id="PIRNR006431"/>
    </source>
</evidence>
<keyword evidence="9 11" id="KW-0378">Hydrolase</keyword>
<evidence type="ECO:0000256" key="4">
    <source>
        <dbReference type="ARBA" id="ARBA00012568"/>
    </source>
</evidence>
<feature type="active site" evidence="12">
    <location>
        <position position="271"/>
    </location>
</feature>